<dbReference type="GO" id="GO:0010181">
    <property type="term" value="F:FMN binding"/>
    <property type="evidence" value="ECO:0007669"/>
    <property type="project" value="InterPro"/>
</dbReference>
<dbReference type="InterPro" id="IPR002563">
    <property type="entry name" value="Flavin_Rdtase-like_dom"/>
</dbReference>
<dbReference type="AlphaFoldDB" id="A0A516H286"/>
<accession>A0A516H286</accession>
<dbReference type="Proteomes" id="UP000317496">
    <property type="component" value="Chromosome"/>
</dbReference>
<keyword evidence="3" id="KW-1185">Reference proteome</keyword>
<evidence type="ECO:0000313" key="3">
    <source>
        <dbReference type="Proteomes" id="UP000317496"/>
    </source>
</evidence>
<evidence type="ECO:0000313" key="2">
    <source>
        <dbReference type="EMBL" id="QDO97882.1"/>
    </source>
</evidence>
<dbReference type="KEGG" id="fer:FNB15_11670"/>
<dbReference type="SMART" id="SM00903">
    <property type="entry name" value="Flavin_Reduct"/>
    <property type="match status" value="1"/>
</dbReference>
<dbReference type="Pfam" id="PF01613">
    <property type="entry name" value="Flavin_Reduct"/>
    <property type="match status" value="1"/>
</dbReference>
<dbReference type="SUPFAM" id="SSF50475">
    <property type="entry name" value="FMN-binding split barrel"/>
    <property type="match status" value="1"/>
</dbReference>
<organism evidence="2 3">
    <name type="scientific">Ferrovibrio terrae</name>
    <dbReference type="NCBI Taxonomy" id="2594003"/>
    <lineage>
        <taxon>Bacteria</taxon>
        <taxon>Pseudomonadati</taxon>
        <taxon>Pseudomonadota</taxon>
        <taxon>Alphaproteobacteria</taxon>
        <taxon>Rhodospirillales</taxon>
        <taxon>Rhodospirillaceae</taxon>
        <taxon>Ferrovibrio</taxon>
    </lineage>
</organism>
<dbReference type="OrthoDB" id="9783347at2"/>
<dbReference type="GO" id="GO:0016646">
    <property type="term" value="F:oxidoreductase activity, acting on the CH-NH group of donors, NAD or NADP as acceptor"/>
    <property type="evidence" value="ECO:0007669"/>
    <property type="project" value="UniProtKB-ARBA"/>
</dbReference>
<dbReference type="PANTHER" id="PTHR43812">
    <property type="entry name" value="BLR2425 PROTEIN"/>
    <property type="match status" value="1"/>
</dbReference>
<gene>
    <name evidence="2" type="ORF">FNB15_11670</name>
</gene>
<feature type="domain" description="Flavin reductase like" evidence="1">
    <location>
        <begin position="31"/>
        <end position="182"/>
    </location>
</feature>
<dbReference type="RefSeq" id="WP_144068863.1">
    <property type="nucleotide sequence ID" value="NZ_CP041636.1"/>
</dbReference>
<evidence type="ECO:0000259" key="1">
    <source>
        <dbReference type="SMART" id="SM00903"/>
    </source>
</evidence>
<name>A0A516H286_9PROT</name>
<sequence length="218" mass="23881">MSNTPIASDDFHFYEPAKGHGLAHDPFKAIVGPRPIGWISSRDAQGRVNLAPYSFFNAFFDKPPIIAFGSAGWKNRTSNKDSVSNIEATGEFVANLVTKPLAEAMNKTAATVPHEVDEFTLAGLTPAPCRQVKVPRVAESPTALECRLLQVLQLQDLDGNRLDGWMIIGQVVGVHINRAYISNGLFDAAAARPIMRSGYMADYFEATPETMFRMNRPG</sequence>
<dbReference type="Gene3D" id="2.30.110.10">
    <property type="entry name" value="Electron Transport, Fmn-binding Protein, Chain A"/>
    <property type="match status" value="1"/>
</dbReference>
<dbReference type="InterPro" id="IPR012349">
    <property type="entry name" value="Split_barrel_FMN-bd"/>
</dbReference>
<dbReference type="EMBL" id="CP041636">
    <property type="protein sequence ID" value="QDO97882.1"/>
    <property type="molecule type" value="Genomic_DNA"/>
</dbReference>
<proteinExistence type="predicted"/>
<protein>
    <submittedName>
        <fullName evidence="2">Flavin reductase family protein</fullName>
    </submittedName>
</protein>
<reference evidence="2 3" key="1">
    <citation type="submission" date="2019-07" db="EMBL/GenBank/DDBJ databases">
        <title>Genome sequencing for Ferrovibrio sp. K5.</title>
        <authorList>
            <person name="Park S.-J."/>
        </authorList>
    </citation>
    <scope>NUCLEOTIDE SEQUENCE [LARGE SCALE GENOMIC DNA]</scope>
    <source>
        <strain evidence="2 3">K5</strain>
    </source>
</reference>
<dbReference type="PANTHER" id="PTHR43812:SF2">
    <property type="entry name" value="FLAVIN REDUCTASE LIKE DOMAIN-CONTAINING PROTEIN"/>
    <property type="match status" value="1"/>
</dbReference>